<name>A0A0V1MZC0_9BILA</name>
<reference evidence="1 2" key="1">
    <citation type="submission" date="2015-01" db="EMBL/GenBank/DDBJ databases">
        <title>Evolution of Trichinella species and genotypes.</title>
        <authorList>
            <person name="Korhonen P.K."/>
            <person name="Edoardo P."/>
            <person name="Giuseppe L.R."/>
            <person name="Gasser R.B."/>
        </authorList>
    </citation>
    <scope>NUCLEOTIDE SEQUENCE [LARGE SCALE GENOMIC DNA]</scope>
    <source>
        <strain evidence="1">ISS1980</strain>
    </source>
</reference>
<keyword evidence="2" id="KW-1185">Reference proteome</keyword>
<dbReference type="AlphaFoldDB" id="A0A0V1MZC0"/>
<proteinExistence type="predicted"/>
<gene>
    <name evidence="1" type="ORF">T10_9552</name>
</gene>
<evidence type="ECO:0000313" key="1">
    <source>
        <dbReference type="EMBL" id="KRZ76899.1"/>
    </source>
</evidence>
<evidence type="ECO:0000313" key="2">
    <source>
        <dbReference type="Proteomes" id="UP000054843"/>
    </source>
</evidence>
<sequence>MIKPRQLSCRMQPALTVHLICREKESTEGKLGTRVVVVLEQTECVNKASTSGHLKMSPWIPSIASMDPTLGIAALNAHLLPDFLCSRLLCMSS</sequence>
<organism evidence="1 2">
    <name type="scientific">Trichinella papuae</name>
    <dbReference type="NCBI Taxonomy" id="268474"/>
    <lineage>
        <taxon>Eukaryota</taxon>
        <taxon>Metazoa</taxon>
        <taxon>Ecdysozoa</taxon>
        <taxon>Nematoda</taxon>
        <taxon>Enoplea</taxon>
        <taxon>Dorylaimia</taxon>
        <taxon>Trichinellida</taxon>
        <taxon>Trichinellidae</taxon>
        <taxon>Trichinella</taxon>
    </lineage>
</organism>
<dbReference type="Proteomes" id="UP000054843">
    <property type="component" value="Unassembled WGS sequence"/>
</dbReference>
<accession>A0A0V1MZC0</accession>
<dbReference type="EMBL" id="JYDO01000024">
    <property type="protein sequence ID" value="KRZ76899.1"/>
    <property type="molecule type" value="Genomic_DNA"/>
</dbReference>
<protein>
    <submittedName>
        <fullName evidence="1">Uncharacterized protein</fullName>
    </submittedName>
</protein>
<comment type="caution">
    <text evidence="1">The sequence shown here is derived from an EMBL/GenBank/DDBJ whole genome shotgun (WGS) entry which is preliminary data.</text>
</comment>